<feature type="domain" description="Nucleoside phosphorylase" evidence="1">
    <location>
        <begin position="19"/>
        <end position="190"/>
    </location>
</feature>
<dbReference type="GO" id="GO:0005829">
    <property type="term" value="C:cytosol"/>
    <property type="evidence" value="ECO:0007669"/>
    <property type="project" value="TreeGrafter"/>
</dbReference>
<dbReference type="Gene3D" id="3.40.50.1580">
    <property type="entry name" value="Nucleoside phosphorylase domain"/>
    <property type="match status" value="1"/>
</dbReference>
<dbReference type="InterPro" id="IPR000845">
    <property type="entry name" value="Nucleoside_phosphorylase_d"/>
</dbReference>
<accession>X0B2S9</accession>
<proteinExistence type="predicted"/>
<dbReference type="GO" id="GO:0009116">
    <property type="term" value="P:nucleoside metabolic process"/>
    <property type="evidence" value="ECO:0007669"/>
    <property type="project" value="InterPro"/>
</dbReference>
<dbReference type="GO" id="GO:0008930">
    <property type="term" value="F:methylthioadenosine nucleosidase activity"/>
    <property type="evidence" value="ECO:0007669"/>
    <property type="project" value="TreeGrafter"/>
</dbReference>
<gene>
    <name evidence="2" type="ORF">FOQG_18827</name>
</gene>
<dbReference type="HOGENOM" id="CLU_025948_0_0_1"/>
<evidence type="ECO:0000313" key="3">
    <source>
        <dbReference type="Proteomes" id="UP000030663"/>
    </source>
</evidence>
<dbReference type="GO" id="GO:0008782">
    <property type="term" value="F:adenosylhomocysteine nucleosidase activity"/>
    <property type="evidence" value="ECO:0007669"/>
    <property type="project" value="TreeGrafter"/>
</dbReference>
<evidence type="ECO:0000313" key="2">
    <source>
        <dbReference type="EMBL" id="EXK76430.1"/>
    </source>
</evidence>
<keyword evidence="3" id="KW-1185">Reference proteome</keyword>
<protein>
    <recommendedName>
        <fullName evidence="1">Nucleoside phosphorylase domain-containing protein</fullName>
    </recommendedName>
</protein>
<dbReference type="InterPro" id="IPR035994">
    <property type="entry name" value="Nucleoside_phosphorylase_sf"/>
</dbReference>
<dbReference type="PANTHER" id="PTHR46832:SF1">
    <property type="entry name" value="5'-METHYLTHIOADENOSINE_S-ADENOSYLHOMOCYSTEINE NUCLEOSIDASE"/>
    <property type="match status" value="1"/>
</dbReference>
<dbReference type="EMBL" id="KI979511">
    <property type="protein sequence ID" value="EXK76430.1"/>
    <property type="molecule type" value="Genomic_DNA"/>
</dbReference>
<dbReference type="OrthoDB" id="4129906at2759"/>
<dbReference type="GO" id="GO:0019284">
    <property type="term" value="P:L-methionine salvage from S-adenosylmethionine"/>
    <property type="evidence" value="ECO:0007669"/>
    <property type="project" value="TreeGrafter"/>
</dbReference>
<organism evidence="2 3">
    <name type="scientific">Fusarium oxysporum f. sp. raphani 54005</name>
    <dbReference type="NCBI Taxonomy" id="1089458"/>
    <lineage>
        <taxon>Eukaryota</taxon>
        <taxon>Fungi</taxon>
        <taxon>Dikarya</taxon>
        <taxon>Ascomycota</taxon>
        <taxon>Pezizomycotina</taxon>
        <taxon>Sordariomycetes</taxon>
        <taxon>Hypocreomycetidae</taxon>
        <taxon>Hypocreales</taxon>
        <taxon>Nectriaceae</taxon>
        <taxon>Fusarium</taxon>
        <taxon>Fusarium oxysporum species complex</taxon>
    </lineage>
</organism>
<evidence type="ECO:0000259" key="1">
    <source>
        <dbReference type="Pfam" id="PF01048"/>
    </source>
</evidence>
<dbReference type="SUPFAM" id="SSF53167">
    <property type="entry name" value="Purine and uridine phosphorylases"/>
    <property type="match status" value="1"/>
</dbReference>
<reference evidence="2 3" key="1">
    <citation type="submission" date="2011-11" db="EMBL/GenBank/DDBJ databases">
        <title>The Genome Sequence of Fusarium oxysporum PHW815.</title>
        <authorList>
            <consortium name="The Broad Institute Genome Sequencing Platform"/>
            <person name="Ma L.-J."/>
            <person name="Gale L.R."/>
            <person name="Schwartz D.C."/>
            <person name="Zhou S."/>
            <person name="Corby-Kistler H."/>
            <person name="Young S.K."/>
            <person name="Zeng Q."/>
            <person name="Gargeya S."/>
            <person name="Fitzgerald M."/>
            <person name="Haas B."/>
            <person name="Abouelleil A."/>
            <person name="Alvarado L."/>
            <person name="Arachchi H.M."/>
            <person name="Berlin A."/>
            <person name="Brown A."/>
            <person name="Chapman S.B."/>
            <person name="Chen Z."/>
            <person name="Dunbar C."/>
            <person name="Freedman E."/>
            <person name="Gearin G."/>
            <person name="Goldberg J."/>
            <person name="Griggs A."/>
            <person name="Gujja S."/>
            <person name="Heiman D."/>
            <person name="Howarth C."/>
            <person name="Larson L."/>
            <person name="Lui A."/>
            <person name="MacDonald P.J.P."/>
            <person name="Montmayeur A."/>
            <person name="Murphy C."/>
            <person name="Neiman D."/>
            <person name="Pearson M."/>
            <person name="Priest M."/>
            <person name="Roberts A."/>
            <person name="Saif S."/>
            <person name="Shea T."/>
            <person name="Shenoy N."/>
            <person name="Sisk P."/>
            <person name="Stolte C."/>
            <person name="Sykes S."/>
            <person name="Wortman J."/>
            <person name="Nusbaum C."/>
            <person name="Birren B."/>
        </authorList>
    </citation>
    <scope>NUCLEOTIDE SEQUENCE [LARGE SCALE GENOMIC DNA]</scope>
    <source>
        <strain evidence="2 3">54005</strain>
    </source>
</reference>
<dbReference type="Pfam" id="PF01048">
    <property type="entry name" value="PNP_UDP_1"/>
    <property type="match status" value="1"/>
</dbReference>
<dbReference type="AlphaFoldDB" id="X0B2S9"/>
<name>X0B2S9_FUSOX</name>
<dbReference type="Proteomes" id="UP000030663">
    <property type="component" value="Unassembled WGS sequence"/>
</dbReference>
<dbReference type="PANTHER" id="PTHR46832">
    <property type="entry name" value="5'-METHYLTHIOADENOSINE/S-ADENOSYLHOMOCYSTEINE NUCLEOSIDASE"/>
    <property type="match status" value="1"/>
</dbReference>
<sequence>MPYYVTSSSRQGIQTFGVEAATLFSVLKPRYALHVGVCAAISGQNIAVEDVIFGERALNYEEGKWALKDDQVVFKPDVKVAEVKDAAMGGFIAQADQPLYKYGDFVSGCAIHMDASFIFDRVKNTTLRNVAALDMEASAFLQACEFTGVRSLGVIKGVSDMGDGNRGLGPNDKHYKSALLRAARAVKRFVSYRWEDMPPKEAMDRSKQPGAVITRGYFDNFVARVMDKLSKTGYKASTEIKVEGLKVVLPKGNKAVSFDANRGALTHHIQAHGLQDVILPGPPKPTPAHLKGSYLVDLPTTLAGTLENEPGSEAQVELFGKVLAERVEEAYEGFVEVITWEKFTVL</sequence>